<gene>
    <name evidence="2" type="ORF">MC7420_3670</name>
</gene>
<evidence type="ECO:0000313" key="3">
    <source>
        <dbReference type="Proteomes" id="UP000003835"/>
    </source>
</evidence>
<dbReference type="STRING" id="118168.MC7420_3670"/>
<accession>B4VWY9</accession>
<protein>
    <submittedName>
        <fullName evidence="2">Uncharacterized protein</fullName>
    </submittedName>
</protein>
<feature type="compositionally biased region" description="Polar residues" evidence="1">
    <location>
        <begin position="43"/>
        <end position="54"/>
    </location>
</feature>
<sequence>MWKELVEEIRRKLADWRIKRQWRHIWLERYQKKHQKKQSKSSEPNQPQKICQFR</sequence>
<dbReference type="HOGENOM" id="CLU_3042305_0_0_3"/>
<dbReference type="Proteomes" id="UP000003835">
    <property type="component" value="Unassembled WGS sequence"/>
</dbReference>
<dbReference type="RefSeq" id="WP_006103200.1">
    <property type="nucleotide sequence ID" value="NZ_DS989857.1"/>
</dbReference>
<proteinExistence type="predicted"/>
<evidence type="ECO:0000313" key="2">
    <source>
        <dbReference type="EMBL" id="EDX73496.1"/>
    </source>
</evidence>
<keyword evidence="3" id="KW-1185">Reference proteome</keyword>
<feature type="region of interest" description="Disordered" evidence="1">
    <location>
        <begin position="31"/>
        <end position="54"/>
    </location>
</feature>
<reference evidence="2 3" key="1">
    <citation type="submission" date="2008-07" db="EMBL/GenBank/DDBJ databases">
        <authorList>
            <person name="Tandeau de Marsac N."/>
            <person name="Ferriera S."/>
            <person name="Johnson J."/>
            <person name="Kravitz S."/>
            <person name="Beeson K."/>
            <person name="Sutton G."/>
            <person name="Rogers Y.-H."/>
            <person name="Friedman R."/>
            <person name="Frazier M."/>
            <person name="Venter J.C."/>
        </authorList>
    </citation>
    <scope>NUCLEOTIDE SEQUENCE [LARGE SCALE GENOMIC DNA]</scope>
    <source>
        <strain evidence="2 3">PCC 7420</strain>
    </source>
</reference>
<name>B4VWY9_9CYAN</name>
<dbReference type="AlphaFoldDB" id="B4VWY9"/>
<dbReference type="EMBL" id="DS989857">
    <property type="protein sequence ID" value="EDX73496.1"/>
    <property type="molecule type" value="Genomic_DNA"/>
</dbReference>
<evidence type="ECO:0000256" key="1">
    <source>
        <dbReference type="SAM" id="MobiDB-lite"/>
    </source>
</evidence>
<organism evidence="2 3">
    <name type="scientific">Coleofasciculus chthonoplastes PCC 7420</name>
    <dbReference type="NCBI Taxonomy" id="118168"/>
    <lineage>
        <taxon>Bacteria</taxon>
        <taxon>Bacillati</taxon>
        <taxon>Cyanobacteriota</taxon>
        <taxon>Cyanophyceae</taxon>
        <taxon>Coleofasciculales</taxon>
        <taxon>Coleofasciculaceae</taxon>
        <taxon>Coleofasciculus</taxon>
    </lineage>
</organism>